<feature type="compositionally biased region" description="Basic and acidic residues" evidence="1">
    <location>
        <begin position="71"/>
        <end position="82"/>
    </location>
</feature>
<feature type="compositionally biased region" description="Polar residues" evidence="1">
    <location>
        <begin position="281"/>
        <end position="293"/>
    </location>
</feature>
<feature type="region of interest" description="Disordered" evidence="1">
    <location>
        <begin position="166"/>
        <end position="203"/>
    </location>
</feature>
<feature type="region of interest" description="Disordered" evidence="1">
    <location>
        <begin position="279"/>
        <end position="317"/>
    </location>
</feature>
<feature type="compositionally biased region" description="Polar residues" evidence="1">
    <location>
        <begin position="16"/>
        <end position="35"/>
    </location>
</feature>
<proteinExistence type="predicted"/>
<feature type="region of interest" description="Disordered" evidence="1">
    <location>
        <begin position="593"/>
        <end position="620"/>
    </location>
</feature>
<accession>A0A9W4NF33</accession>
<feature type="compositionally biased region" description="Polar residues" evidence="1">
    <location>
        <begin position="359"/>
        <end position="382"/>
    </location>
</feature>
<sequence>MFFFVCPRLRKGPRHVSSSDFAQSYQENQSANTDGSGEPAQDPPQGENSLPAQCQKRTAASFSSRLRRRLSRESRQSGEHRMNFPFTLKPKPSISKTDAELPVFADMGSSLMSARGYDSDAQCVGTPQHVGNVNESPRTPASRRMGLNNIVEGHREHNNMGYWNSPNMHAHPDSPASFGMSAPSTPQGSVERLPHPSDTQHTARSIGNLSTTSLNNQRSAEQNHFAKPLTSLHSSQEQLVAPDHASNHRQGLYLGSSSENFQDLVGDWAQYMKSNAIGLPNASSESLSRQSPETLMPKRRQHSSSPGTHPESHVPYLGDLDLSHRLAGSPLALGSQSANPSITNSPHANRHGLRMVSSENVQSDMTSGSSTVVGPETPTRSMPQHRDVSSFYSRQSDETAGNASSAIHSLRVHAANAMDSLPNIKGRLFGEVGFVEDAPGVTDDVIKGKFGDHEQANTPSPQSPRALPTPTEGMRKVSPGWMTGGRRVGYGYRMVDNTDELTHHGFDDVPTTGIVKHEDVSGNGGRRAVSQPPVQPPIPYDNVRANSNCPSSLKIRTDPKNDPVRTPSNWTKLKRNSVRDRSHALLAVDLASKDMSPRGPHGARAILVQPQHSPTPESVEYVEDDGNFVSRWSRNSFSLRRRLSQLHKKDDSSPERELCTPDVSPTVNRRCSMDQTTRCPSVYFDPANERSADNVNGQPSRSRSGRWVLRFSRNRDSRRRSSKPVKQPSPESSAEYECPSSGLGRPDSMMGDIAADLANEYQQCIQMPGAFYGSGWASRTSLIVEAE</sequence>
<evidence type="ECO:0000256" key="1">
    <source>
        <dbReference type="SAM" id="MobiDB-lite"/>
    </source>
</evidence>
<protein>
    <submittedName>
        <fullName evidence="2">Uncharacterized protein</fullName>
    </submittedName>
</protein>
<name>A0A9W4NF33_9EURO</name>
<feature type="compositionally biased region" description="Basic and acidic residues" evidence="1">
    <location>
        <begin position="647"/>
        <end position="659"/>
    </location>
</feature>
<dbReference type="Proteomes" id="UP001152649">
    <property type="component" value="Unassembled WGS sequence"/>
</dbReference>
<feature type="region of interest" description="Disordered" evidence="1">
    <location>
        <begin position="520"/>
        <end position="540"/>
    </location>
</feature>
<evidence type="ECO:0000313" key="2">
    <source>
        <dbReference type="EMBL" id="CAG8357845.1"/>
    </source>
</evidence>
<feature type="compositionally biased region" description="Polar residues" evidence="1">
    <location>
        <begin position="46"/>
        <end position="60"/>
    </location>
</feature>
<feature type="region of interest" description="Disordered" evidence="1">
    <location>
        <begin position="551"/>
        <end position="570"/>
    </location>
</feature>
<evidence type="ECO:0000313" key="3">
    <source>
        <dbReference type="Proteomes" id="UP001152649"/>
    </source>
</evidence>
<organism evidence="2 3">
    <name type="scientific">Penicillium salamii</name>
    <dbReference type="NCBI Taxonomy" id="1612424"/>
    <lineage>
        <taxon>Eukaryota</taxon>
        <taxon>Fungi</taxon>
        <taxon>Dikarya</taxon>
        <taxon>Ascomycota</taxon>
        <taxon>Pezizomycotina</taxon>
        <taxon>Eurotiomycetes</taxon>
        <taxon>Eurotiomycetidae</taxon>
        <taxon>Eurotiales</taxon>
        <taxon>Aspergillaceae</taxon>
        <taxon>Penicillium</taxon>
    </lineage>
</organism>
<feature type="compositionally biased region" description="Polar residues" evidence="1">
    <location>
        <begin position="693"/>
        <end position="702"/>
    </location>
</feature>
<feature type="compositionally biased region" description="Polar residues" evidence="1">
    <location>
        <begin position="334"/>
        <end position="347"/>
    </location>
</feature>
<reference evidence="2" key="1">
    <citation type="submission" date="2021-07" db="EMBL/GenBank/DDBJ databases">
        <authorList>
            <person name="Branca A.L. A."/>
        </authorList>
    </citation>
    <scope>NUCLEOTIDE SEQUENCE</scope>
</reference>
<feature type="region of interest" description="Disordered" evidence="1">
    <location>
        <begin position="684"/>
        <end position="750"/>
    </location>
</feature>
<keyword evidence="3" id="KW-1185">Reference proteome</keyword>
<feature type="region of interest" description="Disordered" evidence="1">
    <location>
        <begin position="646"/>
        <end position="672"/>
    </location>
</feature>
<feature type="region of interest" description="Disordered" evidence="1">
    <location>
        <begin position="450"/>
        <end position="480"/>
    </location>
</feature>
<dbReference type="AlphaFoldDB" id="A0A9W4NF33"/>
<comment type="caution">
    <text evidence="2">The sequence shown here is derived from an EMBL/GenBank/DDBJ whole genome shotgun (WGS) entry which is preliminary data.</text>
</comment>
<dbReference type="EMBL" id="CAJVPG010000122">
    <property type="protein sequence ID" value="CAG8357845.1"/>
    <property type="molecule type" value="Genomic_DNA"/>
</dbReference>
<feature type="region of interest" description="Disordered" evidence="1">
    <location>
        <begin position="331"/>
        <end position="350"/>
    </location>
</feature>
<dbReference type="OrthoDB" id="4226789at2759"/>
<gene>
    <name evidence="2" type="ORF">PSALAMII_LOCUS3526</name>
</gene>
<feature type="compositionally biased region" description="Polar residues" evidence="1">
    <location>
        <begin position="663"/>
        <end position="672"/>
    </location>
</feature>
<feature type="region of interest" description="Disordered" evidence="1">
    <location>
        <begin position="11"/>
        <end position="93"/>
    </location>
</feature>
<feature type="region of interest" description="Disordered" evidence="1">
    <location>
        <begin position="359"/>
        <end position="389"/>
    </location>
</feature>